<dbReference type="EMBL" id="RBED01000086">
    <property type="protein sequence ID" value="RNL56371.1"/>
    <property type="molecule type" value="Genomic_DNA"/>
</dbReference>
<keyword evidence="1" id="KW-0732">Signal</keyword>
<comment type="caution">
    <text evidence="2">The sequence shown here is derived from an EMBL/GenBank/DDBJ whole genome shotgun (WGS) entry which is preliminary data.</text>
</comment>
<evidence type="ECO:0000313" key="2">
    <source>
        <dbReference type="EMBL" id="RNL56371.1"/>
    </source>
</evidence>
<gene>
    <name evidence="2" type="ORF">D7003_08650</name>
</gene>
<dbReference type="Pfam" id="PF03640">
    <property type="entry name" value="Lipoprotein_15"/>
    <property type="match status" value="2"/>
</dbReference>
<protein>
    <recommendedName>
        <fullName evidence="4">Lipoprotein with Yx(FWY)xxD motif</fullName>
    </recommendedName>
</protein>
<evidence type="ECO:0008006" key="4">
    <source>
        <dbReference type="Google" id="ProtNLM"/>
    </source>
</evidence>
<dbReference type="PANTHER" id="PTHR39335">
    <property type="entry name" value="BLL4220 PROTEIN"/>
    <property type="match status" value="1"/>
</dbReference>
<dbReference type="Proteomes" id="UP000273807">
    <property type="component" value="Unassembled WGS sequence"/>
</dbReference>
<reference evidence="2 3" key="1">
    <citation type="submission" date="2018-10" db="EMBL/GenBank/DDBJ databases">
        <title>Genome sequencing of Arthrobacter oryzae TNB02.</title>
        <authorList>
            <person name="Cho Y.-J."/>
            <person name="Cho A."/>
            <person name="Kim O.-S."/>
        </authorList>
    </citation>
    <scope>NUCLEOTIDE SEQUENCE [LARGE SCALE GENOMIC DNA]</scope>
    <source>
        <strain evidence="2 3">TNB02</strain>
    </source>
</reference>
<proteinExistence type="predicted"/>
<evidence type="ECO:0000313" key="3">
    <source>
        <dbReference type="Proteomes" id="UP000273807"/>
    </source>
</evidence>
<dbReference type="InterPro" id="IPR005297">
    <property type="entry name" value="Lipoprotein_repeat"/>
</dbReference>
<dbReference type="PANTHER" id="PTHR39335:SF1">
    <property type="entry name" value="BLL4220 PROTEIN"/>
    <property type="match status" value="1"/>
</dbReference>
<evidence type="ECO:0000256" key="1">
    <source>
        <dbReference type="SAM" id="SignalP"/>
    </source>
</evidence>
<feature type="chain" id="PRO_5038699470" description="Lipoprotein with Yx(FWY)xxD motif" evidence="1">
    <location>
        <begin position="25"/>
        <end position="184"/>
    </location>
</feature>
<dbReference type="GO" id="GO:0043448">
    <property type="term" value="P:alkane catabolic process"/>
    <property type="evidence" value="ECO:0007669"/>
    <property type="project" value="TreeGrafter"/>
</dbReference>
<dbReference type="RefSeq" id="WP_123255056.1">
    <property type="nucleotide sequence ID" value="NZ_RBED01000086.1"/>
</dbReference>
<keyword evidence="3" id="KW-1185">Reference proteome</keyword>
<sequence length="184" mass="18033">MMKNLSIGLSAVALAALLSGCAGGGTTPAATTAPATTAAAASPSAAETTGSTAATSAPAAMSAVTKLMVADSAAGQIVVDDNGMSVYYFTKDTKDSGTSACTDGCLAAWPPVITDSDSPELDGVTGVVGTIDTPDGKKQLTLNGMPLYYFAKDKAAGDILGQGVNSVWYLAAPSGDMITAPAGS</sequence>
<organism evidence="2 3">
    <name type="scientific">Arthrobacter oryzae</name>
    <dbReference type="NCBI Taxonomy" id="409290"/>
    <lineage>
        <taxon>Bacteria</taxon>
        <taxon>Bacillati</taxon>
        <taxon>Actinomycetota</taxon>
        <taxon>Actinomycetes</taxon>
        <taxon>Micrococcales</taxon>
        <taxon>Micrococcaceae</taxon>
        <taxon>Arthrobacter</taxon>
    </lineage>
</organism>
<dbReference type="AlphaFoldDB" id="A0A3N0C1T4"/>
<dbReference type="PROSITE" id="PS51257">
    <property type="entry name" value="PROKAR_LIPOPROTEIN"/>
    <property type="match status" value="1"/>
</dbReference>
<accession>A0A3N0C1T4</accession>
<name>A0A3N0C1T4_9MICC</name>
<dbReference type="OrthoDB" id="597632at2"/>
<feature type="signal peptide" evidence="1">
    <location>
        <begin position="1"/>
        <end position="24"/>
    </location>
</feature>